<reference evidence="3" key="1">
    <citation type="journal article" date="2023" name="G3 (Bethesda)">
        <title>Whole genome assemblies of Zophobas morio and Tenebrio molitor.</title>
        <authorList>
            <person name="Kaur S."/>
            <person name="Stinson S.A."/>
            <person name="diCenzo G.C."/>
        </authorList>
    </citation>
    <scope>NUCLEOTIDE SEQUENCE</scope>
    <source>
        <strain evidence="3">QUZm001</strain>
    </source>
</reference>
<dbReference type="Proteomes" id="UP001168821">
    <property type="component" value="Unassembled WGS sequence"/>
</dbReference>
<dbReference type="EMBL" id="JALNTZ010000002">
    <property type="protein sequence ID" value="KAJ3660706.1"/>
    <property type="molecule type" value="Genomic_DNA"/>
</dbReference>
<proteinExistence type="predicted"/>
<name>A0AA38ISH7_9CUCU</name>
<organism evidence="3 4">
    <name type="scientific">Zophobas morio</name>
    <dbReference type="NCBI Taxonomy" id="2755281"/>
    <lineage>
        <taxon>Eukaryota</taxon>
        <taxon>Metazoa</taxon>
        <taxon>Ecdysozoa</taxon>
        <taxon>Arthropoda</taxon>
        <taxon>Hexapoda</taxon>
        <taxon>Insecta</taxon>
        <taxon>Pterygota</taxon>
        <taxon>Neoptera</taxon>
        <taxon>Endopterygota</taxon>
        <taxon>Coleoptera</taxon>
        <taxon>Polyphaga</taxon>
        <taxon>Cucujiformia</taxon>
        <taxon>Tenebrionidae</taxon>
        <taxon>Zophobas</taxon>
    </lineage>
</organism>
<keyword evidence="2" id="KW-0812">Transmembrane</keyword>
<protein>
    <submittedName>
        <fullName evidence="3">Uncharacterized protein</fullName>
    </submittedName>
</protein>
<evidence type="ECO:0000313" key="3">
    <source>
        <dbReference type="EMBL" id="KAJ3660706.1"/>
    </source>
</evidence>
<feature type="region of interest" description="Disordered" evidence="1">
    <location>
        <begin position="216"/>
        <end position="275"/>
    </location>
</feature>
<feature type="transmembrane region" description="Helical" evidence="2">
    <location>
        <begin position="12"/>
        <end position="36"/>
    </location>
</feature>
<gene>
    <name evidence="3" type="ORF">Zmor_005144</name>
</gene>
<evidence type="ECO:0000313" key="4">
    <source>
        <dbReference type="Proteomes" id="UP001168821"/>
    </source>
</evidence>
<feature type="transmembrane region" description="Helical" evidence="2">
    <location>
        <begin position="166"/>
        <end position="190"/>
    </location>
</feature>
<evidence type="ECO:0000256" key="2">
    <source>
        <dbReference type="SAM" id="Phobius"/>
    </source>
</evidence>
<sequence length="275" mass="31122">MELKPIEIQLKNIAFILGVLQGIAYAVMGLICIILYNQDVINFDLSDTSYMDVVNQNMYFLLLWPKGYCGLFDYTLCPQVFTGFAWVYFFLNLGWVGISIEASRKKGVTLPNYLTAWSHLTLLISVWDFITVVILGSDYSKCLDWAGSYYSDPLEISYQGTCSTGFLTALVIAAKGFVLWIVNVIFALILHNMAKELKKGGQIYFQPVVPPLGFQAQPPPVQRQPSGYISQSPRTAPYVPSPPQNTNQNHFDYPVTIPEPDYHQNRHQSPPARRY</sequence>
<dbReference type="AlphaFoldDB" id="A0AA38ISH7"/>
<keyword evidence="2" id="KW-0472">Membrane</keyword>
<feature type="transmembrane region" description="Helical" evidence="2">
    <location>
        <begin position="80"/>
        <end position="100"/>
    </location>
</feature>
<keyword evidence="4" id="KW-1185">Reference proteome</keyword>
<accession>A0AA38ISH7</accession>
<evidence type="ECO:0000256" key="1">
    <source>
        <dbReference type="SAM" id="MobiDB-lite"/>
    </source>
</evidence>
<keyword evidence="2" id="KW-1133">Transmembrane helix</keyword>
<feature type="transmembrane region" description="Helical" evidence="2">
    <location>
        <begin position="112"/>
        <end position="135"/>
    </location>
</feature>
<comment type="caution">
    <text evidence="3">The sequence shown here is derived from an EMBL/GenBank/DDBJ whole genome shotgun (WGS) entry which is preliminary data.</text>
</comment>
<feature type="compositionally biased region" description="Polar residues" evidence="1">
    <location>
        <begin position="223"/>
        <end position="234"/>
    </location>
</feature>